<dbReference type="GO" id="GO:0050136">
    <property type="term" value="F:NADH dehydrogenase (quinone) (non-electrogenic) activity"/>
    <property type="evidence" value="ECO:0007669"/>
    <property type="project" value="UniProtKB-ARBA"/>
</dbReference>
<keyword evidence="7" id="KW-0597">Phosphoprotein</keyword>
<evidence type="ECO:0000256" key="20">
    <source>
        <dbReference type="ARBA" id="ARBA00042416"/>
    </source>
</evidence>
<dbReference type="PANTHER" id="PTHR10204:SF33">
    <property type="entry name" value="RIBOSYLDIHYDRONICOTINAMIDE DEHYDROGENASE [QUINONE]"/>
    <property type="match status" value="1"/>
</dbReference>
<evidence type="ECO:0000256" key="8">
    <source>
        <dbReference type="ARBA" id="ARBA00022630"/>
    </source>
</evidence>
<sequence>MAVKRALIVFAHAEKTSFNHAMKEVAVEALKKKGWEVTVSDLYAMNFNPILSRNDIIGSPKDPNTFKYGVETMAAFKEGRLAPDIVEEQKKIDAADLVIFQFPLYWFGLPALLKGWVERVFCVGFAYTLSTLFSNGPFTKKKALLSFTTGAAESMFSDKGANGDINVNIWPMQNGILNFCGFQVLEPQISYAVVHISHEARTAMLETWKQRLETIWDEKPITFLPLQDFDLGGGFVVKKEVVEANAEQKNGLTVGQHLGKAIPPNNQVKSRDNKL</sequence>
<name>A0A8C5QT22_9ANUR</name>
<accession>A0A8C5QT22</accession>
<keyword evidence="9" id="KW-0274">FAD</keyword>
<evidence type="ECO:0000256" key="13">
    <source>
        <dbReference type="ARBA" id="ARBA00023027"/>
    </source>
</evidence>
<comment type="subcellular location">
    <subcellularLocation>
        <location evidence="2">Cytoplasm</location>
        <location evidence="2">Cytosol</location>
    </subcellularLocation>
</comment>
<dbReference type="GO" id="GO:0042373">
    <property type="term" value="P:vitamin K metabolic process"/>
    <property type="evidence" value="ECO:0007669"/>
    <property type="project" value="UniProtKB-ARBA"/>
</dbReference>
<dbReference type="GO" id="GO:0006979">
    <property type="term" value="P:response to oxidative stress"/>
    <property type="evidence" value="ECO:0007669"/>
    <property type="project" value="UniProtKB-ARBA"/>
</dbReference>
<feature type="domain" description="Flavodoxin-like fold" evidence="27">
    <location>
        <begin position="4"/>
        <end position="212"/>
    </location>
</feature>
<dbReference type="FunFam" id="3.40.50.360:FF:000029">
    <property type="entry name" value="NAD(P)H dehydrogenase [quinone] 1"/>
    <property type="match status" value="1"/>
</dbReference>
<dbReference type="OrthoDB" id="26889at2759"/>
<evidence type="ECO:0000256" key="5">
    <source>
        <dbReference type="ARBA" id="ARBA00022490"/>
    </source>
</evidence>
<keyword evidence="10" id="KW-0832">Ubl conjugation</keyword>
<dbReference type="Ensembl" id="ENSLLET00000044357.1">
    <property type="protein sequence ID" value="ENSLLEP00000042651.1"/>
    <property type="gene ID" value="ENSLLEG00000027126.1"/>
</dbReference>
<evidence type="ECO:0000256" key="6">
    <source>
        <dbReference type="ARBA" id="ARBA00022499"/>
    </source>
</evidence>
<proteinExistence type="inferred from homology"/>
<comment type="similarity">
    <text evidence="3">Belongs to the NAD(P)H dehydrogenase (quinone) family.</text>
</comment>
<evidence type="ECO:0000256" key="11">
    <source>
        <dbReference type="ARBA" id="ARBA00022857"/>
    </source>
</evidence>
<evidence type="ECO:0000256" key="3">
    <source>
        <dbReference type="ARBA" id="ARBA00006252"/>
    </source>
</evidence>
<keyword evidence="5" id="KW-0963">Cytoplasm</keyword>
<evidence type="ECO:0000259" key="27">
    <source>
        <dbReference type="Pfam" id="PF02525"/>
    </source>
</evidence>
<comment type="catalytic activity">
    <reaction evidence="24">
        <text>ubiquinone-10 + NADH + H(+) = ubiquinol-10 + NAD(+)</text>
        <dbReference type="Rhea" id="RHEA:61984"/>
        <dbReference type="ChEBI" id="CHEBI:15378"/>
        <dbReference type="ChEBI" id="CHEBI:46245"/>
        <dbReference type="ChEBI" id="CHEBI:57540"/>
        <dbReference type="ChEBI" id="CHEBI:57945"/>
        <dbReference type="ChEBI" id="CHEBI:64183"/>
    </reaction>
    <physiologicalReaction direction="left-to-right" evidence="24">
        <dbReference type="Rhea" id="RHEA:61985"/>
    </physiologicalReaction>
</comment>
<evidence type="ECO:0000256" key="23">
    <source>
        <dbReference type="ARBA" id="ARBA00048412"/>
    </source>
</evidence>
<evidence type="ECO:0000313" key="29">
    <source>
        <dbReference type="Proteomes" id="UP000694569"/>
    </source>
</evidence>
<evidence type="ECO:0000256" key="16">
    <source>
        <dbReference type="ARBA" id="ARBA00042248"/>
    </source>
</evidence>
<organism evidence="28 29">
    <name type="scientific">Leptobrachium leishanense</name>
    <name type="common">Leishan spiny toad</name>
    <dbReference type="NCBI Taxonomy" id="445787"/>
    <lineage>
        <taxon>Eukaryota</taxon>
        <taxon>Metazoa</taxon>
        <taxon>Chordata</taxon>
        <taxon>Craniata</taxon>
        <taxon>Vertebrata</taxon>
        <taxon>Euteleostomi</taxon>
        <taxon>Amphibia</taxon>
        <taxon>Batrachia</taxon>
        <taxon>Anura</taxon>
        <taxon>Pelobatoidea</taxon>
        <taxon>Megophryidae</taxon>
        <taxon>Leptobrachium</taxon>
    </lineage>
</organism>
<dbReference type="PANTHER" id="PTHR10204">
    <property type="entry name" value="NAD P H OXIDOREDUCTASE-RELATED"/>
    <property type="match status" value="1"/>
</dbReference>
<evidence type="ECO:0000256" key="21">
    <source>
        <dbReference type="ARBA" id="ARBA00046551"/>
    </source>
</evidence>
<dbReference type="SUPFAM" id="SSF52218">
    <property type="entry name" value="Flavoproteins"/>
    <property type="match status" value="1"/>
</dbReference>
<keyword evidence="8" id="KW-0285">Flavoprotein</keyword>
<evidence type="ECO:0000256" key="19">
    <source>
        <dbReference type="ARBA" id="ARBA00042364"/>
    </source>
</evidence>
<evidence type="ECO:0000256" key="7">
    <source>
        <dbReference type="ARBA" id="ARBA00022553"/>
    </source>
</evidence>
<comment type="subunit">
    <text evidence="21">Homodimer. Interacts with PDLIM4 isoform 2; this interaction stabilizes PDLIM4 isoform 2 in response to oxidative stress and protects it from ubiquitin-independent degradation by the core 20S proteasome. Interacts with TP73 (via SAM domain); this interaction is NADH-dependent, stabilizes TP73 in response to oxidative stress and protects it from ubiquitin-independent degradation by the 20S proteasome. Interacts with TP53; this interaction is NADH-dependent, stabilizes TP53 in response to oxidative stress and protects it from ubiquitin-independent degradation by the 20S proteasome.</text>
</comment>
<evidence type="ECO:0000256" key="26">
    <source>
        <dbReference type="SAM" id="MobiDB-lite"/>
    </source>
</evidence>
<evidence type="ECO:0000256" key="1">
    <source>
        <dbReference type="ARBA" id="ARBA00001974"/>
    </source>
</evidence>
<dbReference type="InterPro" id="IPR051545">
    <property type="entry name" value="NAD(P)H_dehydrogenase_qn"/>
</dbReference>
<protein>
    <recommendedName>
        <fullName evidence="14">NAD(P)H dehydrogenase [quinone] 1</fullName>
        <ecNumber evidence="4">1.6.5.2</ecNumber>
    </recommendedName>
    <alternativeName>
        <fullName evidence="18">Azoreductase</fullName>
    </alternativeName>
    <alternativeName>
        <fullName evidence="20">DT-diaphorase</fullName>
    </alternativeName>
    <alternativeName>
        <fullName evidence="16">Menadione reductase</fullName>
    </alternativeName>
    <alternativeName>
        <fullName evidence="17">NAD(P)H:quinone oxidoreductase 1</fullName>
    </alternativeName>
    <alternativeName>
        <fullName evidence="15">Phylloquinone reductase</fullName>
    </alternativeName>
    <alternativeName>
        <fullName evidence="19">Quinone reductase 1</fullName>
    </alternativeName>
</protein>
<comment type="catalytic activity">
    <reaction evidence="23">
        <text>menadione + NADH + H(+) = menadiol + NAD(+)</text>
        <dbReference type="Rhea" id="RHEA:69695"/>
        <dbReference type="ChEBI" id="CHEBI:6746"/>
        <dbReference type="ChEBI" id="CHEBI:15378"/>
        <dbReference type="ChEBI" id="CHEBI:28869"/>
        <dbReference type="ChEBI" id="CHEBI:57540"/>
        <dbReference type="ChEBI" id="CHEBI:57945"/>
    </reaction>
    <physiologicalReaction direction="left-to-right" evidence="23">
        <dbReference type="Rhea" id="RHEA:69696"/>
    </physiologicalReaction>
</comment>
<feature type="region of interest" description="Disordered" evidence="26">
    <location>
        <begin position="256"/>
        <end position="275"/>
    </location>
</feature>
<evidence type="ECO:0000256" key="10">
    <source>
        <dbReference type="ARBA" id="ARBA00022843"/>
    </source>
</evidence>
<reference evidence="28" key="2">
    <citation type="submission" date="2025-09" db="UniProtKB">
        <authorList>
            <consortium name="Ensembl"/>
        </authorList>
    </citation>
    <scope>IDENTIFICATION</scope>
</reference>
<evidence type="ECO:0000256" key="12">
    <source>
        <dbReference type="ARBA" id="ARBA00023002"/>
    </source>
</evidence>
<dbReference type="GeneTree" id="ENSGT00940000159150"/>
<comment type="catalytic activity">
    <reaction evidence="25">
        <text>a quinone + NADPH + H(+) = a quinol + NADP(+)</text>
        <dbReference type="Rhea" id="RHEA:46164"/>
        <dbReference type="ChEBI" id="CHEBI:15378"/>
        <dbReference type="ChEBI" id="CHEBI:24646"/>
        <dbReference type="ChEBI" id="CHEBI:57783"/>
        <dbReference type="ChEBI" id="CHEBI:58349"/>
        <dbReference type="ChEBI" id="CHEBI:132124"/>
        <dbReference type="EC" id="1.6.5.2"/>
    </reaction>
    <physiologicalReaction direction="left-to-right" evidence="25">
        <dbReference type="Rhea" id="RHEA:46165"/>
    </physiologicalReaction>
</comment>
<dbReference type="GO" id="GO:0005829">
    <property type="term" value="C:cytosol"/>
    <property type="evidence" value="ECO:0007669"/>
    <property type="project" value="UniProtKB-SubCell"/>
</dbReference>
<comment type="catalytic activity">
    <reaction evidence="22">
        <text>a quinone + NADH + H(+) = a quinol + NAD(+)</text>
        <dbReference type="Rhea" id="RHEA:46160"/>
        <dbReference type="ChEBI" id="CHEBI:15378"/>
        <dbReference type="ChEBI" id="CHEBI:24646"/>
        <dbReference type="ChEBI" id="CHEBI:57540"/>
        <dbReference type="ChEBI" id="CHEBI:57945"/>
        <dbReference type="ChEBI" id="CHEBI:132124"/>
        <dbReference type="EC" id="1.6.5.2"/>
    </reaction>
    <physiologicalReaction direction="left-to-right" evidence="22">
        <dbReference type="Rhea" id="RHEA:46161"/>
    </physiologicalReaction>
</comment>
<dbReference type="Pfam" id="PF02525">
    <property type="entry name" value="Flavodoxin_2"/>
    <property type="match status" value="1"/>
</dbReference>
<keyword evidence="13" id="KW-0520">NAD</keyword>
<dbReference type="Gene3D" id="3.40.50.360">
    <property type="match status" value="1"/>
</dbReference>
<evidence type="ECO:0000256" key="17">
    <source>
        <dbReference type="ARBA" id="ARBA00042288"/>
    </source>
</evidence>
<dbReference type="AlphaFoldDB" id="A0A8C5QT22"/>
<keyword evidence="29" id="KW-1185">Reference proteome</keyword>
<evidence type="ECO:0000256" key="18">
    <source>
        <dbReference type="ARBA" id="ARBA00042298"/>
    </source>
</evidence>
<evidence type="ECO:0000256" key="15">
    <source>
        <dbReference type="ARBA" id="ARBA00041787"/>
    </source>
</evidence>
<evidence type="ECO:0000313" key="28">
    <source>
        <dbReference type="Ensembl" id="ENSLLEP00000042651.1"/>
    </source>
</evidence>
<dbReference type="InterPro" id="IPR003680">
    <property type="entry name" value="Flavodoxin_fold"/>
</dbReference>
<keyword evidence="11" id="KW-0521">NADP</keyword>
<dbReference type="InterPro" id="IPR029039">
    <property type="entry name" value="Flavoprotein-like_sf"/>
</dbReference>
<evidence type="ECO:0000256" key="22">
    <source>
        <dbReference type="ARBA" id="ARBA00048181"/>
    </source>
</evidence>
<evidence type="ECO:0000256" key="14">
    <source>
        <dbReference type="ARBA" id="ARBA00040776"/>
    </source>
</evidence>
<dbReference type="Proteomes" id="UP000694569">
    <property type="component" value="Unplaced"/>
</dbReference>
<evidence type="ECO:0000256" key="24">
    <source>
        <dbReference type="ARBA" id="ARBA00049236"/>
    </source>
</evidence>
<gene>
    <name evidence="28" type="primary">NQO1</name>
</gene>
<keyword evidence="12" id="KW-0560">Oxidoreductase</keyword>
<dbReference type="EC" id="1.6.5.2" evidence="4"/>
<reference evidence="28" key="1">
    <citation type="submission" date="2025-08" db="UniProtKB">
        <authorList>
            <consortium name="Ensembl"/>
        </authorList>
    </citation>
    <scope>IDENTIFICATION</scope>
</reference>
<keyword evidence="6" id="KW-1017">Isopeptide bond</keyword>
<evidence type="ECO:0000256" key="9">
    <source>
        <dbReference type="ARBA" id="ARBA00022827"/>
    </source>
</evidence>
<evidence type="ECO:0000256" key="25">
    <source>
        <dbReference type="ARBA" id="ARBA00049392"/>
    </source>
</evidence>
<evidence type="ECO:0000256" key="4">
    <source>
        <dbReference type="ARBA" id="ARBA00012648"/>
    </source>
</evidence>
<evidence type="ECO:0000256" key="2">
    <source>
        <dbReference type="ARBA" id="ARBA00004514"/>
    </source>
</evidence>
<comment type="cofactor">
    <cofactor evidence="1">
        <name>FAD</name>
        <dbReference type="ChEBI" id="CHEBI:57692"/>
    </cofactor>
</comment>